<protein>
    <submittedName>
        <fullName evidence="4">Membrane protein</fullName>
    </submittedName>
</protein>
<accession>A0A071M7S8</accession>
<dbReference type="PANTHER" id="PTHR30487">
    <property type="entry name" value="TYPE 4 PREPILIN-LIKE PROTEINS LEADER PEPTIDE-PROCESSING ENZYME"/>
    <property type="match status" value="1"/>
</dbReference>
<evidence type="ECO:0000259" key="3">
    <source>
        <dbReference type="Pfam" id="PF01478"/>
    </source>
</evidence>
<keyword evidence="2" id="KW-0812">Transmembrane</keyword>
<dbReference type="InterPro" id="IPR000045">
    <property type="entry name" value="Prepilin_IV_endopep_pep"/>
</dbReference>
<comment type="similarity">
    <text evidence="1">Belongs to the peptidase A24 family.</text>
</comment>
<dbReference type="GO" id="GO:0006465">
    <property type="term" value="P:signal peptide processing"/>
    <property type="evidence" value="ECO:0007669"/>
    <property type="project" value="TreeGrafter"/>
</dbReference>
<evidence type="ECO:0000256" key="2">
    <source>
        <dbReference type="SAM" id="Phobius"/>
    </source>
</evidence>
<keyword evidence="2" id="KW-0472">Membrane</keyword>
<evidence type="ECO:0000313" key="4">
    <source>
        <dbReference type="EMBL" id="KEA56783.1"/>
    </source>
</evidence>
<organism evidence="4">
    <name type="scientific">Burkholderia cenocepacia</name>
    <dbReference type="NCBI Taxonomy" id="95486"/>
    <lineage>
        <taxon>Bacteria</taxon>
        <taxon>Pseudomonadati</taxon>
        <taxon>Pseudomonadota</taxon>
        <taxon>Betaproteobacteria</taxon>
        <taxon>Burkholderiales</taxon>
        <taxon>Burkholderiaceae</taxon>
        <taxon>Burkholderia</taxon>
        <taxon>Burkholderia cepacia complex</taxon>
    </lineage>
</organism>
<reference evidence="4" key="1">
    <citation type="submission" date="2014-04" db="EMBL/GenBank/DDBJ databases">
        <title>In planta biocontrol of soil-borne Fusarium wilt of banana through a plant endophytic bacterium, Burkholderia cenocepacia 869T2.</title>
        <authorList>
            <person name="Ho Y.-N."/>
            <person name="Chiang H.-M."/>
            <person name="Chao C.-P."/>
            <person name="Su C.-C."/>
            <person name="Hsu H.-F."/>
            <person name="Guo C.-T."/>
            <person name="Hsieh J.-L."/>
            <person name="Huang C.-C."/>
        </authorList>
    </citation>
    <scope>NUCLEOTIDE SEQUENCE [LARGE SCALE GENOMIC DNA]</scope>
    <source>
        <strain evidence="4">869T2</strain>
    </source>
</reference>
<keyword evidence="2" id="KW-1133">Transmembrane helix</keyword>
<dbReference type="OrthoDB" id="8942754at2"/>
<sequence length="167" mass="17661">MAHPIFGGAFLVWATLVAASDIRFRRIPNSLVLAGLVVGFASAFFNANPFGVSPFQALLGMLVGLVGLFPFFMLRLMGAADVKTFGVLGAWCGMHALLWLWVAASLAAGVHAVVLILLSRSSLGGALWRRGEPTLMLGRYRATPYAACLAIPAAAWLVYLLATGGVQ</sequence>
<feature type="transmembrane region" description="Helical" evidence="2">
    <location>
        <begin position="29"/>
        <end position="45"/>
    </location>
</feature>
<dbReference type="PANTHER" id="PTHR30487:SF0">
    <property type="entry name" value="PREPILIN LEADER PEPTIDASE_N-METHYLTRANSFERASE-RELATED"/>
    <property type="match status" value="1"/>
</dbReference>
<gene>
    <name evidence="4" type="ORF">DT99_25395</name>
</gene>
<feature type="transmembrane region" description="Helical" evidence="2">
    <location>
        <begin position="57"/>
        <end position="78"/>
    </location>
</feature>
<dbReference type="GO" id="GO:0004190">
    <property type="term" value="F:aspartic-type endopeptidase activity"/>
    <property type="evidence" value="ECO:0007669"/>
    <property type="project" value="InterPro"/>
</dbReference>
<dbReference type="GO" id="GO:0005886">
    <property type="term" value="C:plasma membrane"/>
    <property type="evidence" value="ECO:0007669"/>
    <property type="project" value="TreeGrafter"/>
</dbReference>
<dbReference type="Pfam" id="PF01478">
    <property type="entry name" value="Peptidase_A24"/>
    <property type="match status" value="1"/>
</dbReference>
<dbReference type="AlphaFoldDB" id="A0A071M7S8"/>
<comment type="caution">
    <text evidence="4">The sequence shown here is derived from an EMBL/GenBank/DDBJ whole genome shotgun (WGS) entry which is preliminary data.</text>
</comment>
<dbReference type="InterPro" id="IPR050882">
    <property type="entry name" value="Prepilin_peptidase/N-MTase"/>
</dbReference>
<name>A0A071M7S8_9BURK</name>
<evidence type="ECO:0000256" key="1">
    <source>
        <dbReference type="ARBA" id="ARBA00005801"/>
    </source>
</evidence>
<feature type="transmembrane region" description="Helical" evidence="2">
    <location>
        <begin position="140"/>
        <end position="162"/>
    </location>
</feature>
<feature type="transmembrane region" description="Helical" evidence="2">
    <location>
        <begin position="98"/>
        <end position="119"/>
    </location>
</feature>
<proteinExistence type="inferred from homology"/>
<dbReference type="Gene3D" id="1.20.120.1220">
    <property type="match status" value="1"/>
</dbReference>
<feature type="domain" description="Prepilin type IV endopeptidase peptidase" evidence="3">
    <location>
        <begin position="10"/>
        <end position="112"/>
    </location>
</feature>
<dbReference type="EMBL" id="JJOA01000024">
    <property type="protein sequence ID" value="KEA56783.1"/>
    <property type="molecule type" value="Genomic_DNA"/>
</dbReference>